<dbReference type="InterPro" id="IPR051533">
    <property type="entry name" value="WaaL-like"/>
</dbReference>
<feature type="transmembrane region" description="Helical" evidence="5">
    <location>
        <begin position="97"/>
        <end position="113"/>
    </location>
</feature>
<gene>
    <name evidence="7" type="ORF">OF850_21065</name>
</gene>
<evidence type="ECO:0000256" key="4">
    <source>
        <dbReference type="ARBA" id="ARBA00023136"/>
    </source>
</evidence>
<comment type="caution">
    <text evidence="7">The sequence shown here is derived from an EMBL/GenBank/DDBJ whole genome shotgun (WGS) entry which is preliminary data.</text>
</comment>
<protein>
    <submittedName>
        <fullName evidence="7">O-antigen ligase family protein</fullName>
    </submittedName>
</protein>
<dbReference type="Proteomes" id="UP001526430">
    <property type="component" value="Unassembled WGS sequence"/>
</dbReference>
<feature type="transmembrane region" description="Helical" evidence="5">
    <location>
        <begin position="25"/>
        <end position="45"/>
    </location>
</feature>
<keyword evidence="4 5" id="KW-0472">Membrane</keyword>
<reference evidence="7 8" key="1">
    <citation type="submission" date="2022-10" db="EMBL/GenBank/DDBJ databases">
        <title>Roseococcus glaciei nov., sp. nov., isolated from glacier.</title>
        <authorList>
            <person name="Liu Q."/>
            <person name="Xin Y.-H."/>
        </authorList>
    </citation>
    <scope>NUCLEOTIDE SEQUENCE [LARGE SCALE GENOMIC DNA]</scope>
    <source>
        <strain evidence="7 8">MDT2-1-1</strain>
    </source>
</reference>
<organism evidence="7 8">
    <name type="scientific">Sabulicella glaciei</name>
    <dbReference type="NCBI Taxonomy" id="2984948"/>
    <lineage>
        <taxon>Bacteria</taxon>
        <taxon>Pseudomonadati</taxon>
        <taxon>Pseudomonadota</taxon>
        <taxon>Alphaproteobacteria</taxon>
        <taxon>Acetobacterales</taxon>
        <taxon>Acetobacteraceae</taxon>
        <taxon>Sabulicella</taxon>
    </lineage>
</organism>
<keyword evidence="2 5" id="KW-0812">Transmembrane</keyword>
<dbReference type="GO" id="GO:0016874">
    <property type="term" value="F:ligase activity"/>
    <property type="evidence" value="ECO:0007669"/>
    <property type="project" value="UniProtKB-KW"/>
</dbReference>
<dbReference type="PANTHER" id="PTHR37422:SF13">
    <property type="entry name" value="LIPOPOLYSACCHARIDE BIOSYNTHESIS PROTEIN PA4999-RELATED"/>
    <property type="match status" value="1"/>
</dbReference>
<evidence type="ECO:0000256" key="5">
    <source>
        <dbReference type="SAM" id="Phobius"/>
    </source>
</evidence>
<evidence type="ECO:0000313" key="8">
    <source>
        <dbReference type="Proteomes" id="UP001526430"/>
    </source>
</evidence>
<sequence>MSVSARLPERRAASTPRLAITQDGAVRAAVVLLLVWYLGPTAPFLPAEAFISEDAKNGVFVEQAFLRLSWIPVYGLTFLLALPHLPKVVRAAARSPYGVLLVALALVSTAWSTSPADTLRRTVGLAGTTLLGFYLVARFEREELMGLLGWAFALAALLSIVFVATRPGVGISGPPHPGAWRGVFPHKNVLGQVMLMGVATGLGLALVERRKRWPFALAGLCGLLLLLSTAKTPIAVAAVLMGIVGLSQLLRRRPGRAGFLGALVVVLVLCAPFFVFVVLEPVLTLLGRDLTLTGRTDIWGLSLAAVAEKPLIGWGYGGFWTAPLGPVLDIRFIIGWDVPNAHNGFIDLLLAFGVVGLVLFLLLVVRVIRANVQEIRETGSWSATWSLAAVTLLMIYGFAESAIMVQNTFAWVLLIALTAYAGKPRAAARGRSVAAPRFRWVARRPATFGAVERKQAPFLPRKPD</sequence>
<name>A0ABT3P102_9PROT</name>
<evidence type="ECO:0000256" key="3">
    <source>
        <dbReference type="ARBA" id="ARBA00022989"/>
    </source>
</evidence>
<dbReference type="RefSeq" id="WP_301592295.1">
    <property type="nucleotide sequence ID" value="NZ_JAPFQI010000026.1"/>
</dbReference>
<dbReference type="PANTHER" id="PTHR37422">
    <property type="entry name" value="TEICHURONIC ACID BIOSYNTHESIS PROTEIN TUAE"/>
    <property type="match status" value="1"/>
</dbReference>
<keyword evidence="3 5" id="KW-1133">Transmembrane helix</keyword>
<feature type="transmembrane region" description="Helical" evidence="5">
    <location>
        <begin position="65"/>
        <end position="85"/>
    </location>
</feature>
<evidence type="ECO:0000256" key="2">
    <source>
        <dbReference type="ARBA" id="ARBA00022692"/>
    </source>
</evidence>
<feature type="transmembrane region" description="Helical" evidence="5">
    <location>
        <begin position="404"/>
        <end position="422"/>
    </location>
</feature>
<feature type="transmembrane region" description="Helical" evidence="5">
    <location>
        <begin position="144"/>
        <end position="169"/>
    </location>
</feature>
<keyword evidence="8" id="KW-1185">Reference proteome</keyword>
<dbReference type="Pfam" id="PF04932">
    <property type="entry name" value="Wzy_C"/>
    <property type="match status" value="1"/>
</dbReference>
<evidence type="ECO:0000313" key="7">
    <source>
        <dbReference type="EMBL" id="MCW8088092.1"/>
    </source>
</evidence>
<feature type="transmembrane region" description="Helical" evidence="5">
    <location>
        <begin position="119"/>
        <end position="137"/>
    </location>
</feature>
<feature type="domain" description="O-antigen ligase-related" evidence="6">
    <location>
        <begin position="218"/>
        <end position="361"/>
    </location>
</feature>
<evidence type="ECO:0000256" key="1">
    <source>
        <dbReference type="ARBA" id="ARBA00004141"/>
    </source>
</evidence>
<feature type="transmembrane region" description="Helical" evidence="5">
    <location>
        <begin position="257"/>
        <end position="279"/>
    </location>
</feature>
<accession>A0ABT3P102</accession>
<feature type="transmembrane region" description="Helical" evidence="5">
    <location>
        <begin position="348"/>
        <end position="368"/>
    </location>
</feature>
<keyword evidence="7" id="KW-0436">Ligase</keyword>
<feature type="transmembrane region" description="Helical" evidence="5">
    <location>
        <begin position="189"/>
        <end position="206"/>
    </location>
</feature>
<dbReference type="InterPro" id="IPR007016">
    <property type="entry name" value="O-antigen_ligase-rel_domated"/>
</dbReference>
<proteinExistence type="predicted"/>
<feature type="transmembrane region" description="Helical" evidence="5">
    <location>
        <begin position="380"/>
        <end position="398"/>
    </location>
</feature>
<dbReference type="EMBL" id="JAPFQI010000026">
    <property type="protein sequence ID" value="MCW8088092.1"/>
    <property type="molecule type" value="Genomic_DNA"/>
</dbReference>
<comment type="subcellular location">
    <subcellularLocation>
        <location evidence="1">Membrane</location>
        <topology evidence="1">Multi-pass membrane protein</topology>
    </subcellularLocation>
</comment>
<evidence type="ECO:0000259" key="6">
    <source>
        <dbReference type="Pfam" id="PF04932"/>
    </source>
</evidence>